<evidence type="ECO:0000259" key="1">
    <source>
        <dbReference type="Pfam" id="PF18096"/>
    </source>
</evidence>
<keyword evidence="2" id="KW-0808">Transferase</keyword>
<dbReference type="KEGG" id="clw:CLAC_04665"/>
<dbReference type="InterPro" id="IPR041497">
    <property type="entry name" value="Thump-like"/>
</dbReference>
<sequence length="395" mass="42085">MALSTAEVREIAAHPEWVSAAQELPLSKKSLISDLATVRKVCGDYSRAVVEVAAARKSTAAKLPGNWIMSSEAAQQATPYLVATARARRLAASAYTSFADVTCSIGTEVAALADAGLRTVGSDIDPARLAMARHNVPAGAFLQADALAPVFDAEVVIADPARRAGGRRIARPEDLLPPLPDLVAAWRGSQMAIKCAPGLDFAEWEGEVALASVDGAVKEACLYSPGLATVREGRPVSKSATVIEVVDKRNPLDLSSARVRQYDDAMSDECEVRSAGRYIVDPDGAVVRAGLVRHFAAEHGFWQLDERIAHLSGDRLPEGMAGFEMIEKVGLKQVRKTLAALDCGSAEILVRGVDVDPDALRKQWKLKGVRQLSVVITRIGKTAVAFICGPRTVGE</sequence>
<name>A0A0K2GZ98_9CORY</name>
<dbReference type="Pfam" id="PF18096">
    <property type="entry name" value="Thump_like"/>
    <property type="match status" value="1"/>
</dbReference>
<evidence type="ECO:0000313" key="2">
    <source>
        <dbReference type="EMBL" id="ALA67114.1"/>
    </source>
</evidence>
<dbReference type="OrthoDB" id="9810570at2"/>
<dbReference type="EMBL" id="CP006841">
    <property type="protein sequence ID" value="ALA67114.1"/>
    <property type="molecule type" value="Genomic_DNA"/>
</dbReference>
<keyword evidence="2" id="KW-0489">Methyltransferase</keyword>
<keyword evidence="3" id="KW-1185">Reference proteome</keyword>
<dbReference type="AlphaFoldDB" id="A0A0K2GZ98"/>
<dbReference type="InterPro" id="IPR029063">
    <property type="entry name" value="SAM-dependent_MTases_sf"/>
</dbReference>
<dbReference type="Proteomes" id="UP000058446">
    <property type="component" value="Chromosome"/>
</dbReference>
<proteinExistence type="predicted"/>
<dbReference type="PATRIC" id="fig|1408189.4.peg.933"/>
<dbReference type="GO" id="GO:0008168">
    <property type="term" value="F:methyltransferase activity"/>
    <property type="evidence" value="ECO:0007669"/>
    <property type="project" value="UniProtKB-KW"/>
</dbReference>
<accession>A0A0K2GZ98</accession>
<dbReference type="STRING" id="1408189.CLAC_04665"/>
<dbReference type="SUPFAM" id="SSF53335">
    <property type="entry name" value="S-adenosyl-L-methionine-dependent methyltransferases"/>
    <property type="match status" value="1"/>
</dbReference>
<dbReference type="RefSeq" id="WP_053411893.1">
    <property type="nucleotide sequence ID" value="NZ_CP006841.1"/>
</dbReference>
<evidence type="ECO:0000313" key="3">
    <source>
        <dbReference type="Proteomes" id="UP000058446"/>
    </source>
</evidence>
<dbReference type="PANTHER" id="PTHR14741:SF32">
    <property type="entry name" value="TRIMETHYLGUANOSINE SYNTHASE"/>
    <property type="match status" value="1"/>
</dbReference>
<feature type="domain" description="THUMP-like" evidence="1">
    <location>
        <begin position="330"/>
        <end position="390"/>
    </location>
</feature>
<reference evidence="2 3" key="1">
    <citation type="submission" date="2013-10" db="EMBL/GenBank/DDBJ databases">
        <title>Complete genome sequence of Corynebacterium lactis DSM 45799(T), isolated from raw cow milk.</title>
        <authorList>
            <person name="Ruckert C."/>
            <person name="Albersmeier A."/>
            <person name="Lipski A."/>
            <person name="Kalinowski J."/>
        </authorList>
    </citation>
    <scope>NUCLEOTIDE SEQUENCE [LARGE SCALE GENOMIC DNA]</scope>
    <source>
        <strain evidence="2 3">RW2-5</strain>
    </source>
</reference>
<gene>
    <name evidence="2" type="ORF">CLAC_04665</name>
</gene>
<protein>
    <submittedName>
        <fullName evidence="2">S-adenosylmethionine-dependent methyltransferase</fullName>
    </submittedName>
</protein>
<dbReference type="Gene3D" id="3.40.50.150">
    <property type="entry name" value="Vaccinia Virus protein VP39"/>
    <property type="match status" value="1"/>
</dbReference>
<dbReference type="GO" id="GO:0032259">
    <property type="term" value="P:methylation"/>
    <property type="evidence" value="ECO:0007669"/>
    <property type="project" value="UniProtKB-KW"/>
</dbReference>
<dbReference type="PANTHER" id="PTHR14741">
    <property type="entry name" value="S-ADENOSYLMETHIONINE-DEPENDENT METHYLTRANSFERASE RELATED"/>
    <property type="match status" value="1"/>
</dbReference>
<organism evidence="2 3">
    <name type="scientific">Corynebacterium lactis RW2-5</name>
    <dbReference type="NCBI Taxonomy" id="1408189"/>
    <lineage>
        <taxon>Bacteria</taxon>
        <taxon>Bacillati</taxon>
        <taxon>Actinomycetota</taxon>
        <taxon>Actinomycetes</taxon>
        <taxon>Mycobacteriales</taxon>
        <taxon>Corynebacteriaceae</taxon>
        <taxon>Corynebacterium</taxon>
    </lineage>
</organism>